<protein>
    <submittedName>
        <fullName evidence="4">ParB/RepB/Spo0J family partition protein</fullName>
    </submittedName>
</protein>
<reference evidence="4 5" key="1">
    <citation type="journal article" date="2020" name="ISME J.">
        <title>Comparative genomics reveals insights into cyanobacterial evolution and habitat adaptation.</title>
        <authorList>
            <person name="Chen M.Y."/>
            <person name="Teng W.K."/>
            <person name="Zhao L."/>
            <person name="Hu C.X."/>
            <person name="Zhou Y.K."/>
            <person name="Han B.P."/>
            <person name="Song L.R."/>
            <person name="Shu W.S."/>
        </authorList>
    </citation>
    <scope>NUCLEOTIDE SEQUENCE [LARGE SCALE GENOMIC DNA]</scope>
    <source>
        <strain evidence="4 5">FACHB-248</strain>
    </source>
</reference>
<feature type="domain" description="ParB-like N-terminal" evidence="3">
    <location>
        <begin position="33"/>
        <end position="123"/>
    </location>
</feature>
<feature type="compositionally biased region" description="Low complexity" evidence="2">
    <location>
        <begin position="328"/>
        <end position="341"/>
    </location>
</feature>
<dbReference type="SMART" id="SM00470">
    <property type="entry name" value="ParB"/>
    <property type="match status" value="1"/>
</dbReference>
<dbReference type="Pfam" id="PF17762">
    <property type="entry name" value="HTH_ParB"/>
    <property type="match status" value="1"/>
</dbReference>
<name>A0ABR8GWA2_9CYAN</name>
<dbReference type="PANTHER" id="PTHR33375:SF7">
    <property type="entry name" value="CHROMOSOME 2-PARTITIONING PROTEIN PARB-RELATED"/>
    <property type="match status" value="1"/>
</dbReference>
<dbReference type="InterPro" id="IPR041468">
    <property type="entry name" value="HTH_ParB/Spo0J"/>
</dbReference>
<keyword evidence="5" id="KW-1185">Reference proteome</keyword>
<comment type="similarity">
    <text evidence="1">Belongs to the ParB family.</text>
</comment>
<evidence type="ECO:0000256" key="1">
    <source>
        <dbReference type="ARBA" id="ARBA00006295"/>
    </source>
</evidence>
<dbReference type="InterPro" id="IPR050336">
    <property type="entry name" value="Chromosome_partition/occlusion"/>
</dbReference>
<dbReference type="RefSeq" id="WP_029631600.1">
    <property type="nucleotide sequence ID" value="NZ_JACJTA010000061.1"/>
</dbReference>
<dbReference type="NCBIfam" id="TIGR00180">
    <property type="entry name" value="parB_part"/>
    <property type="match status" value="1"/>
</dbReference>
<dbReference type="Gene3D" id="3.90.1530.30">
    <property type="match status" value="1"/>
</dbReference>
<sequence>MIRKRNQPLKSQIEVPWDPRSDLSPNAAAESTHNVPLEQISLPQQQPRRYFDPQALNELISSVKQHGILQPLLVRPIDEGKYELVAGERRYRAAKDCGLEKVPVVVRELSNEDAFQLALIENLLREDLNPVEETEGILQLLAVRLKRNVESVPTLLHRLQREQKEAAKLANNVIGKSEASAQNSANNVIGKNDLDEPDTADNESDKPESANNVIGKSEASDNELDSANNVIGKRESDEMESANNVIGKTESDPDAANNVIGKNESDDEPESANNIIGKNESDDEPESANNIIGKNESDEGKSANNVIGKNESEESDSANNVIGKNESDGSSPSPNPNLSVNPDLKIIEEVFTGLGTMTWESFVNNRLPLLNLPEDILNVLRSGQIAYTKAKVIAQIKEDLTRQTVLEKAVANNWSLSQIKEHIQTLSPTTPPPTPLKSRLDATIRQVKKARIWDDPNKQTRLETLLAELETLLTEN</sequence>
<evidence type="ECO:0000313" key="5">
    <source>
        <dbReference type="Proteomes" id="UP000660380"/>
    </source>
</evidence>
<dbReference type="CDD" id="cd16393">
    <property type="entry name" value="SPO0J_N"/>
    <property type="match status" value="1"/>
</dbReference>
<proteinExistence type="inferred from homology"/>
<dbReference type="Proteomes" id="UP000660380">
    <property type="component" value="Unassembled WGS sequence"/>
</dbReference>
<dbReference type="SUPFAM" id="SSF109709">
    <property type="entry name" value="KorB DNA-binding domain-like"/>
    <property type="match status" value="1"/>
</dbReference>
<feature type="region of interest" description="Disordered" evidence="2">
    <location>
        <begin position="177"/>
        <end position="341"/>
    </location>
</feature>
<dbReference type="Gene3D" id="1.10.10.2830">
    <property type="match status" value="2"/>
</dbReference>
<dbReference type="Pfam" id="PF02195">
    <property type="entry name" value="ParB_N"/>
    <property type="match status" value="1"/>
</dbReference>
<comment type="caution">
    <text evidence="4">The sequence shown here is derived from an EMBL/GenBank/DDBJ whole genome shotgun (WGS) entry which is preliminary data.</text>
</comment>
<evidence type="ECO:0000259" key="3">
    <source>
        <dbReference type="SMART" id="SM00470"/>
    </source>
</evidence>
<dbReference type="EMBL" id="JACJTA010000061">
    <property type="protein sequence ID" value="MBD2607359.1"/>
    <property type="molecule type" value="Genomic_DNA"/>
</dbReference>
<feature type="compositionally biased region" description="Polar residues" evidence="2">
    <location>
        <begin position="179"/>
        <end position="189"/>
    </location>
</feature>
<dbReference type="InterPro" id="IPR004437">
    <property type="entry name" value="ParB/RepB/Spo0J"/>
</dbReference>
<dbReference type="PANTHER" id="PTHR33375">
    <property type="entry name" value="CHROMOSOME-PARTITIONING PROTEIN PARB-RELATED"/>
    <property type="match status" value="1"/>
</dbReference>
<accession>A0ABR8GWA2</accession>
<evidence type="ECO:0000256" key="2">
    <source>
        <dbReference type="SAM" id="MobiDB-lite"/>
    </source>
</evidence>
<evidence type="ECO:0000313" key="4">
    <source>
        <dbReference type="EMBL" id="MBD2607359.1"/>
    </source>
</evidence>
<dbReference type="InterPro" id="IPR003115">
    <property type="entry name" value="ParB_N"/>
</dbReference>
<organism evidence="4 5">
    <name type="scientific">Scytonema hofmannii FACHB-248</name>
    <dbReference type="NCBI Taxonomy" id="1842502"/>
    <lineage>
        <taxon>Bacteria</taxon>
        <taxon>Bacillati</taxon>
        <taxon>Cyanobacteriota</taxon>
        <taxon>Cyanophyceae</taxon>
        <taxon>Nostocales</taxon>
        <taxon>Scytonemataceae</taxon>
        <taxon>Scytonema</taxon>
    </lineage>
</organism>
<dbReference type="SUPFAM" id="SSF110849">
    <property type="entry name" value="ParB/Sulfiredoxin"/>
    <property type="match status" value="1"/>
</dbReference>
<gene>
    <name evidence="4" type="ORF">H6G81_23220</name>
</gene>
<feature type="region of interest" description="Disordered" evidence="2">
    <location>
        <begin position="1"/>
        <end position="38"/>
    </location>
</feature>
<dbReference type="InterPro" id="IPR036086">
    <property type="entry name" value="ParB/Sulfiredoxin_sf"/>
</dbReference>